<dbReference type="UniPathway" id="UPA00115">
    <property type="reaction ID" value="UER00414"/>
</dbReference>
<evidence type="ECO:0000259" key="15">
    <source>
        <dbReference type="PROSITE" id="PS51464"/>
    </source>
</evidence>
<dbReference type="Pfam" id="PF00923">
    <property type="entry name" value="TAL_FSA"/>
    <property type="match status" value="1"/>
</dbReference>
<reference evidence="16" key="1">
    <citation type="journal article" date="2015" name="Genome Announc.">
        <title>Draft Genome Sequence of Anaerolineae Strain TC1, a Novel Isolate from a Methanogenic Wastewater Treatment System.</title>
        <authorList>
            <person name="Matsuura N."/>
            <person name="Tourlousse D.M."/>
            <person name="Sun L."/>
            <person name="Toyonaga M."/>
            <person name="Kuroda K."/>
            <person name="Ohashi A."/>
            <person name="Cruz R."/>
            <person name="Yamaguchi T."/>
            <person name="Sekiguchi Y."/>
        </authorList>
    </citation>
    <scope>NUCLEOTIDE SEQUENCE [LARGE SCALE GENOMIC DNA]</scope>
    <source>
        <strain evidence="16">TC1</strain>
    </source>
</reference>
<dbReference type="EC" id="2.2.1.2" evidence="6 13"/>
<keyword evidence="17" id="KW-1185">Reference proteome</keyword>
<dbReference type="GO" id="GO:0006098">
    <property type="term" value="P:pentose-phosphate shunt"/>
    <property type="evidence" value="ECO:0007669"/>
    <property type="project" value="UniProtKB-UniRule"/>
</dbReference>
<dbReference type="PRINTS" id="PR00662">
    <property type="entry name" value="G6PISOMERASE"/>
</dbReference>
<keyword evidence="11 13" id="KW-0704">Schiff base</keyword>
<dbReference type="PROSITE" id="PS51463">
    <property type="entry name" value="P_GLUCOSE_ISOMERASE_3"/>
    <property type="match status" value="1"/>
</dbReference>
<dbReference type="InterPro" id="IPR003500">
    <property type="entry name" value="RpiB_LacA_LacB"/>
</dbReference>
<dbReference type="NCBIfam" id="NF002881">
    <property type="entry name" value="PRK03343.1"/>
    <property type="match status" value="1"/>
</dbReference>
<dbReference type="InterPro" id="IPR001585">
    <property type="entry name" value="TAL/FSA"/>
</dbReference>
<dbReference type="HAMAP" id="MF_00493">
    <property type="entry name" value="Transaldolase_2"/>
    <property type="match status" value="1"/>
</dbReference>
<evidence type="ECO:0000313" key="17">
    <source>
        <dbReference type="Proteomes" id="UP000053370"/>
    </source>
</evidence>
<dbReference type="STRING" id="1678840.ATC1_13736"/>
<dbReference type="NCBIfam" id="TIGR01120">
    <property type="entry name" value="rpiB"/>
    <property type="match status" value="1"/>
</dbReference>
<comment type="pathway">
    <text evidence="14">Carbohydrate degradation; glycolysis; D-glyceraldehyde 3-phosphate and glycerone phosphate from D-glucose: step 2/4.</text>
</comment>
<dbReference type="EMBL" id="DF968181">
    <property type="protein sequence ID" value="GAP40757.1"/>
    <property type="molecule type" value="Genomic_DNA"/>
</dbReference>
<keyword evidence="9 13" id="KW-0570">Pentose shunt</keyword>
<comment type="catalytic activity">
    <reaction evidence="12 13">
        <text>D-sedoheptulose 7-phosphate + D-glyceraldehyde 3-phosphate = D-erythrose 4-phosphate + beta-D-fructose 6-phosphate</text>
        <dbReference type="Rhea" id="RHEA:17053"/>
        <dbReference type="ChEBI" id="CHEBI:16897"/>
        <dbReference type="ChEBI" id="CHEBI:57483"/>
        <dbReference type="ChEBI" id="CHEBI:57634"/>
        <dbReference type="ChEBI" id="CHEBI:59776"/>
        <dbReference type="EC" id="2.2.1.2"/>
    </reaction>
</comment>
<dbReference type="Gene3D" id="3.40.50.10490">
    <property type="entry name" value="Glucose-6-phosphate isomerase like protein, domain 1"/>
    <property type="match status" value="2"/>
</dbReference>
<dbReference type="CDD" id="cd00955">
    <property type="entry name" value="Transaldolase_like"/>
    <property type="match status" value="1"/>
</dbReference>
<evidence type="ECO:0000256" key="12">
    <source>
        <dbReference type="ARBA" id="ARBA00048810"/>
    </source>
</evidence>
<feature type="active site" description="Schiff-base intermediate with substrate" evidence="13">
    <location>
        <position position="331"/>
    </location>
</feature>
<evidence type="ECO:0000256" key="10">
    <source>
        <dbReference type="ARBA" id="ARBA00023235"/>
    </source>
</evidence>
<dbReference type="GO" id="GO:0004801">
    <property type="term" value="F:transaldolase activity"/>
    <property type="evidence" value="ECO:0007669"/>
    <property type="project" value="UniProtKB-UniRule"/>
</dbReference>
<keyword evidence="14" id="KW-0312">Gluconeogenesis</keyword>
<dbReference type="InterPro" id="IPR001672">
    <property type="entry name" value="G6P_Isomerase"/>
</dbReference>
<dbReference type="PROSITE" id="PS51464">
    <property type="entry name" value="SIS"/>
    <property type="match status" value="1"/>
</dbReference>
<evidence type="ECO:0000256" key="9">
    <source>
        <dbReference type="ARBA" id="ARBA00023126"/>
    </source>
</evidence>
<name>A0A0S7BK44_9CHLR</name>
<dbReference type="InterPro" id="IPR013785">
    <property type="entry name" value="Aldolase_TIM"/>
</dbReference>
<dbReference type="InterPro" id="IPR018225">
    <property type="entry name" value="Transaldolase_AS"/>
</dbReference>
<dbReference type="Proteomes" id="UP000053370">
    <property type="component" value="Unassembled WGS sequence"/>
</dbReference>
<comment type="pathway">
    <text evidence="3 13">Carbohydrate degradation; pentose phosphate pathway; D-glyceraldehyde 3-phosphate and beta-D-fructose 6-phosphate from D-ribose 5-phosphate and D-xylulose 5-phosphate (non-oxidative stage): step 2/3.</text>
</comment>
<dbReference type="PATRIC" id="fig|1678840.3.peg.2100"/>
<comment type="function">
    <text evidence="1 13">Transaldolase is important for the balance of metabolites in the pentose-phosphate pathway.</text>
</comment>
<proteinExistence type="inferred from homology"/>
<dbReference type="NCBIfam" id="NF004051">
    <property type="entry name" value="PRK05571.1"/>
    <property type="match status" value="1"/>
</dbReference>
<comment type="subcellular location">
    <subcellularLocation>
        <location evidence="2 13">Cytoplasm</location>
    </subcellularLocation>
</comment>
<evidence type="ECO:0000313" key="16">
    <source>
        <dbReference type="EMBL" id="GAP40757.1"/>
    </source>
</evidence>
<comment type="similarity">
    <text evidence="5">Belongs to the LacAB/RpiB family.</text>
</comment>
<dbReference type="NCBIfam" id="TIGR00876">
    <property type="entry name" value="tal_mycobact"/>
    <property type="match status" value="1"/>
</dbReference>
<evidence type="ECO:0000256" key="8">
    <source>
        <dbReference type="ARBA" id="ARBA00022679"/>
    </source>
</evidence>
<dbReference type="InterPro" id="IPR004732">
    <property type="entry name" value="Transaldolase_2"/>
</dbReference>
<dbReference type="Gene3D" id="3.20.20.70">
    <property type="entry name" value="Aldolase class I"/>
    <property type="match status" value="1"/>
</dbReference>
<evidence type="ECO:0000256" key="14">
    <source>
        <dbReference type="RuleBase" id="RU000612"/>
    </source>
</evidence>
<organism evidence="16">
    <name type="scientific">Flexilinea flocculi</name>
    <dbReference type="NCBI Taxonomy" id="1678840"/>
    <lineage>
        <taxon>Bacteria</taxon>
        <taxon>Bacillati</taxon>
        <taxon>Chloroflexota</taxon>
        <taxon>Anaerolineae</taxon>
        <taxon>Anaerolineales</taxon>
        <taxon>Anaerolineaceae</taxon>
        <taxon>Flexilinea</taxon>
    </lineage>
</organism>
<keyword evidence="8 13" id="KW-0808">Transferase</keyword>
<dbReference type="NCBIfam" id="TIGR00689">
    <property type="entry name" value="rpiB_lacA_lacB"/>
    <property type="match status" value="1"/>
</dbReference>
<evidence type="ECO:0000256" key="3">
    <source>
        <dbReference type="ARBA" id="ARBA00004857"/>
    </source>
</evidence>
<sequence length="1125" mass="123826">MVLLIKTSQQKVFLSFSNSESIFRITGYQTDYIISRKAHVKKTIAVACDHAGFELKECVIDTIKKTGCDVIDVGTYSKESADFPDYVKLGSDKIINGKAEAGVFICGSGVGVCIAANKIPGIYASVCHDTYSAHQGVEHDGMNVLCLGSRIIGSEVARELVTAFLNAKFNNKPNQIRRFEKIKSIERGDFSVSNKIERILELGQSIWYDNIQRCIIRNGELKEMIQRGEIRGLTSNPCSFRKAISDSNDYDTAIAPMALAGWNCEKIFSQLSVEDIRDAASLFTELYVQTDGKDGYVSLEINPSFSHETEKIVAEARKTWTAVNRPNLMVKIPATESGISAVRQLVSAGINVNSTLIFSEEQYIKAAEAYISGLEDRIASGQPINKIQSVASVYVCWIDSKIDPLLEKIITEGSEEQAAIARELKGKVGIANCQRIYRQFKKIFSGERFNALQKKGATIQRPLWAATGCKNNQYSDTIYIDSLIGENTISSVDPETLKAALDHSSIKAGLPASDNEIDLVFSKLASIGISLQNITEELQEEGVNTFENAFNSMLGDLNKRSDILKKSLGDLYDQVMSNFKKIEENSILPRIFAKDPTVWTFDIQAYPEIRNRLGWLDAHMNTAKNIEEFRSILKSLKEDGIRKVLLLGMGGSSLAPEVMALTFKEISDLKLEIVDSTDPGQVLEADHSHPTSETVYIISSKSGGTAEVRALLDYFYQRAKDTLGEKAGSHFIAITDPGTQLERIAKELNFRNIVLSDPAVGGRFSAITPFGVLPATLIGIDPAIVLEKVNAIAKKSTPSNPVASNEGAALGVYMGTAALLGRDKFTILTDPELESFGSWLEQLIAESSGKNGKGIIPIDIEPQTDPSVYAKDRAFVYIQTSGTQCDFIDQLMKVGQPVLTIKLNDLPDLFAEFYRWEIAISVACSLLEVNAFDQPNVQDSKNRTVAKINEYKEKGILSEPEVLWEKDGVKVFYSLAEAANETLKKELAAAKNPAEFISKFLTIANSGEDYVAINAYLPRNEDMLHKLQSLREEILKQTACATTLGFGPRFQHSTGQLHKGGANNGVFIQIVANSHTDVEIPNEGMTFAVLERAQALGDFEALMAVNRRAVRIDLGNQSPSILLKK</sequence>
<comment type="similarity">
    <text evidence="14">Belongs to the GPI family.</text>
</comment>
<dbReference type="GO" id="GO:0004347">
    <property type="term" value="F:glucose-6-phosphate isomerase activity"/>
    <property type="evidence" value="ECO:0007669"/>
    <property type="project" value="UniProtKB-EC"/>
</dbReference>
<protein>
    <recommendedName>
        <fullName evidence="6 13">Transaldolase</fullName>
        <ecNumber evidence="6 13">2.2.1.2</ecNumber>
    </recommendedName>
</protein>
<dbReference type="GO" id="GO:0097367">
    <property type="term" value="F:carbohydrate derivative binding"/>
    <property type="evidence" value="ECO:0007669"/>
    <property type="project" value="InterPro"/>
</dbReference>
<evidence type="ECO:0000256" key="5">
    <source>
        <dbReference type="ARBA" id="ARBA00008754"/>
    </source>
</evidence>
<evidence type="ECO:0000256" key="13">
    <source>
        <dbReference type="HAMAP-Rule" id="MF_00493"/>
    </source>
</evidence>
<dbReference type="NCBIfam" id="NF007080">
    <property type="entry name" value="PRK09533.1"/>
    <property type="match status" value="1"/>
</dbReference>
<dbReference type="GO" id="GO:0006094">
    <property type="term" value="P:gluconeogenesis"/>
    <property type="evidence" value="ECO:0007669"/>
    <property type="project" value="UniProtKB-KW"/>
</dbReference>
<gene>
    <name evidence="13" type="primary">tal</name>
    <name evidence="16" type="ORF">ATC1_13736</name>
</gene>
<feature type="domain" description="SIS" evidence="15">
    <location>
        <begin position="632"/>
        <end position="795"/>
    </location>
</feature>
<dbReference type="PROSITE" id="PS00958">
    <property type="entry name" value="TRANSALDOLASE_2"/>
    <property type="match status" value="1"/>
</dbReference>
<dbReference type="SUPFAM" id="SSF53697">
    <property type="entry name" value="SIS domain"/>
    <property type="match status" value="1"/>
</dbReference>
<dbReference type="Pfam" id="PF02502">
    <property type="entry name" value="LacAB_rpiB"/>
    <property type="match status" value="1"/>
</dbReference>
<dbReference type="SUPFAM" id="SSF51569">
    <property type="entry name" value="Aldolase"/>
    <property type="match status" value="1"/>
</dbReference>
<keyword evidence="14" id="KW-0324">Glycolysis</keyword>
<dbReference type="AlphaFoldDB" id="A0A0S7BK44"/>
<dbReference type="InterPro" id="IPR004785">
    <property type="entry name" value="RpiB"/>
</dbReference>
<dbReference type="Gene3D" id="3.40.1400.10">
    <property type="entry name" value="Sugar-phosphate isomerase, RpiB/LacA/LacB"/>
    <property type="match status" value="1"/>
</dbReference>
<dbReference type="SUPFAM" id="SSF89623">
    <property type="entry name" value="Ribose/Galactose isomerase RpiB/AlsB"/>
    <property type="match status" value="1"/>
</dbReference>
<dbReference type="PANTHER" id="PTHR10683">
    <property type="entry name" value="TRANSALDOLASE"/>
    <property type="match status" value="1"/>
</dbReference>
<dbReference type="PANTHER" id="PTHR10683:SF31">
    <property type="entry name" value="TRANSALDOLASE"/>
    <property type="match status" value="1"/>
</dbReference>
<dbReference type="UniPathway" id="UPA00109">
    <property type="reaction ID" value="UER00181"/>
</dbReference>
<comment type="similarity">
    <text evidence="4 13">Belongs to the transaldolase family. Type 2 subfamily.</text>
</comment>
<keyword evidence="10 14" id="KW-0413">Isomerase</keyword>
<evidence type="ECO:0000256" key="2">
    <source>
        <dbReference type="ARBA" id="ARBA00004496"/>
    </source>
</evidence>
<dbReference type="GO" id="GO:0005737">
    <property type="term" value="C:cytoplasm"/>
    <property type="evidence" value="ECO:0007669"/>
    <property type="project" value="UniProtKB-SubCell"/>
</dbReference>
<evidence type="ECO:0000256" key="4">
    <source>
        <dbReference type="ARBA" id="ARBA00008426"/>
    </source>
</evidence>
<evidence type="ECO:0000256" key="11">
    <source>
        <dbReference type="ARBA" id="ARBA00023270"/>
    </source>
</evidence>
<evidence type="ECO:0000256" key="7">
    <source>
        <dbReference type="ARBA" id="ARBA00022490"/>
    </source>
</evidence>
<dbReference type="InterPro" id="IPR036569">
    <property type="entry name" value="RpiB_LacA_LacB_sf"/>
</dbReference>
<keyword evidence="7 13" id="KW-0963">Cytoplasm</keyword>
<comment type="catalytic activity">
    <reaction evidence="14">
        <text>alpha-D-glucose 6-phosphate = beta-D-fructose 6-phosphate</text>
        <dbReference type="Rhea" id="RHEA:11816"/>
        <dbReference type="ChEBI" id="CHEBI:57634"/>
        <dbReference type="ChEBI" id="CHEBI:58225"/>
        <dbReference type="EC" id="5.3.1.9"/>
    </reaction>
</comment>
<evidence type="ECO:0000256" key="6">
    <source>
        <dbReference type="ARBA" id="ARBA00013151"/>
    </source>
</evidence>
<dbReference type="GO" id="GO:0006096">
    <property type="term" value="P:glycolytic process"/>
    <property type="evidence" value="ECO:0007669"/>
    <property type="project" value="UniProtKB-UniPathway"/>
</dbReference>
<dbReference type="InterPro" id="IPR001347">
    <property type="entry name" value="SIS_dom"/>
</dbReference>
<accession>A0A0S7BK44</accession>
<dbReference type="Pfam" id="PF00342">
    <property type="entry name" value="PGI"/>
    <property type="match status" value="1"/>
</dbReference>
<evidence type="ECO:0000256" key="1">
    <source>
        <dbReference type="ARBA" id="ARBA00003518"/>
    </source>
</evidence>
<dbReference type="InterPro" id="IPR046348">
    <property type="entry name" value="SIS_dom_sf"/>
</dbReference>